<dbReference type="InterPro" id="IPR050678">
    <property type="entry name" value="DNA_Partitioning_ATPase"/>
</dbReference>
<dbReference type="CDD" id="cd02042">
    <property type="entry name" value="ParAB_family"/>
    <property type="match status" value="1"/>
</dbReference>
<evidence type="ECO:0000313" key="2">
    <source>
        <dbReference type="EMBL" id="ALO15856.1"/>
    </source>
</evidence>
<dbReference type="InterPro" id="IPR025669">
    <property type="entry name" value="AAA_dom"/>
</dbReference>
<feature type="domain" description="AAA" evidence="1">
    <location>
        <begin position="3"/>
        <end position="173"/>
    </location>
</feature>
<proteinExistence type="predicted"/>
<protein>
    <submittedName>
        <fullName evidence="2">Sporulation initiation inhibitor protein soj</fullName>
    </submittedName>
</protein>
<dbReference type="PANTHER" id="PTHR13696:SF99">
    <property type="entry name" value="COBYRINIC ACID AC-DIAMIDE SYNTHASE"/>
    <property type="match status" value="1"/>
</dbReference>
<dbReference type="KEGG" id="blq:L21SP5_02223"/>
<dbReference type="STRING" id="1307839.L21SP5_02223"/>
<sequence>MAKIYAFCNHKGGVGKTTSVINLGVGFSRRKQKTLLIDLDPQSNLSQSLGLEEKTGNNIYGGLKGDYVPEPFAINKNLHAIPAVLDLSGAELELAAVPARELLLKEIVEQVKNPYDIILIDCPPSLGLLTMNALAAADEVFIPVQSEYLAVHGLKKIMETIDIVHKRLNNRLTLGGLFLTQYDKRKVLNRDIRETVGEAFGQKVFDTVIRNNIALAEAPVEQMDIYRYKKDSAGARDYAALTREILQKNLA</sequence>
<dbReference type="EMBL" id="CP013118">
    <property type="protein sequence ID" value="ALO15856.1"/>
    <property type="molecule type" value="Genomic_DNA"/>
</dbReference>
<dbReference type="PANTHER" id="PTHR13696">
    <property type="entry name" value="P-LOOP CONTAINING NUCLEOSIDE TRIPHOSPHATE HYDROLASE"/>
    <property type="match status" value="1"/>
</dbReference>
<dbReference type="FunFam" id="3.40.50.300:FF:000285">
    <property type="entry name" value="Sporulation initiation inhibitor Soj"/>
    <property type="match status" value="1"/>
</dbReference>
<dbReference type="RefSeq" id="WP_057953278.1">
    <property type="nucleotide sequence ID" value="NZ_CP013118.1"/>
</dbReference>
<dbReference type="OrthoDB" id="9815116at2"/>
<dbReference type="Proteomes" id="UP000064893">
    <property type="component" value="Chromosome"/>
</dbReference>
<organism evidence="2 3">
    <name type="scientific">Salinivirga cyanobacteriivorans</name>
    <dbReference type="NCBI Taxonomy" id="1307839"/>
    <lineage>
        <taxon>Bacteria</taxon>
        <taxon>Pseudomonadati</taxon>
        <taxon>Bacteroidota</taxon>
        <taxon>Bacteroidia</taxon>
        <taxon>Bacteroidales</taxon>
        <taxon>Salinivirgaceae</taxon>
        <taxon>Salinivirga</taxon>
    </lineage>
</organism>
<name>A0A0S2I0N2_9BACT</name>
<evidence type="ECO:0000313" key="3">
    <source>
        <dbReference type="Proteomes" id="UP000064893"/>
    </source>
</evidence>
<dbReference type="Pfam" id="PF13614">
    <property type="entry name" value="AAA_31"/>
    <property type="match status" value="1"/>
</dbReference>
<dbReference type="PIRSF" id="PIRSF009320">
    <property type="entry name" value="Nuc_binding_HP_1000"/>
    <property type="match status" value="1"/>
</dbReference>
<keyword evidence="3" id="KW-1185">Reference proteome</keyword>
<dbReference type="AlphaFoldDB" id="A0A0S2I0N2"/>
<dbReference type="Gene3D" id="3.40.50.300">
    <property type="entry name" value="P-loop containing nucleotide triphosphate hydrolases"/>
    <property type="match status" value="1"/>
</dbReference>
<gene>
    <name evidence="2" type="primary">soj_2</name>
    <name evidence="2" type="ORF">L21SP5_02223</name>
</gene>
<dbReference type="SUPFAM" id="SSF52540">
    <property type="entry name" value="P-loop containing nucleoside triphosphate hydrolases"/>
    <property type="match status" value="1"/>
</dbReference>
<evidence type="ECO:0000259" key="1">
    <source>
        <dbReference type="Pfam" id="PF13614"/>
    </source>
</evidence>
<reference evidence="2 3" key="1">
    <citation type="submission" date="2015-11" db="EMBL/GenBank/DDBJ databases">
        <title>Description and complete genome sequence of a novel strain predominating in hypersaline microbial mats and representing a new family of the Bacteriodetes phylum.</title>
        <authorList>
            <person name="Spring S."/>
            <person name="Bunk B."/>
            <person name="Sproer C."/>
            <person name="Klenk H.-P."/>
        </authorList>
    </citation>
    <scope>NUCLEOTIDE SEQUENCE [LARGE SCALE GENOMIC DNA]</scope>
    <source>
        <strain evidence="2 3">L21-Spi-D4</strain>
    </source>
</reference>
<dbReference type="InterPro" id="IPR027417">
    <property type="entry name" value="P-loop_NTPase"/>
</dbReference>
<accession>A0A0S2I0N2</accession>